<evidence type="ECO:0000256" key="1">
    <source>
        <dbReference type="SAM" id="MobiDB-lite"/>
    </source>
</evidence>
<dbReference type="EMBL" id="PVNK01000194">
    <property type="protein sequence ID" value="PRP93125.1"/>
    <property type="molecule type" value="Genomic_DNA"/>
</dbReference>
<keyword evidence="3" id="KW-1185">Reference proteome</keyword>
<reference evidence="2 3" key="1">
    <citation type="submission" date="2018-03" db="EMBL/GenBank/DDBJ databases">
        <title>Draft Genome Sequences of the Obligatory Marine Myxobacteria Enhygromyxa salina SWB005.</title>
        <authorList>
            <person name="Poehlein A."/>
            <person name="Moghaddam J.A."/>
            <person name="Harms H."/>
            <person name="Alanjari M."/>
            <person name="Koenig G.M."/>
            <person name="Daniel R."/>
            <person name="Schaeberle T.F."/>
        </authorList>
    </citation>
    <scope>NUCLEOTIDE SEQUENCE [LARGE SCALE GENOMIC DNA]</scope>
    <source>
        <strain evidence="2 3">SWB005</strain>
    </source>
</reference>
<dbReference type="Proteomes" id="UP000237968">
    <property type="component" value="Unassembled WGS sequence"/>
</dbReference>
<comment type="caution">
    <text evidence="2">The sequence shown here is derived from an EMBL/GenBank/DDBJ whole genome shotgun (WGS) entry which is preliminary data.</text>
</comment>
<name>A0A2S9XJT4_9BACT</name>
<dbReference type="AlphaFoldDB" id="A0A2S9XJT4"/>
<feature type="region of interest" description="Disordered" evidence="1">
    <location>
        <begin position="42"/>
        <end position="122"/>
    </location>
</feature>
<gene>
    <name evidence="2" type="ORF">ENSA5_45000</name>
</gene>
<accession>A0A2S9XJT4</accession>
<organism evidence="2 3">
    <name type="scientific">Enhygromyxa salina</name>
    <dbReference type="NCBI Taxonomy" id="215803"/>
    <lineage>
        <taxon>Bacteria</taxon>
        <taxon>Pseudomonadati</taxon>
        <taxon>Myxococcota</taxon>
        <taxon>Polyangia</taxon>
        <taxon>Nannocystales</taxon>
        <taxon>Nannocystaceae</taxon>
        <taxon>Enhygromyxa</taxon>
    </lineage>
</organism>
<evidence type="ECO:0000313" key="3">
    <source>
        <dbReference type="Proteomes" id="UP000237968"/>
    </source>
</evidence>
<sequence>MISPLRTETCRSRAPWAGLVTLALWLPASACGLVGVEPEEIDFLDEGSDSGLGDETGDEGGAATQGSEGPEGEDDDAGTTDPGDGDGDGDSDGDSDSGQEDTGTGDGDGDGDGGLPCGELGVLPLSEGANDVSIPAAVSTLEAVCGAPGPEMVFSYEAEAAVSVEFSLTDATFDGVLYTVDGECAPLAEGDCVVPPELLIVDLAPGEIVYVVVDSAVDGGDATLNVTLI</sequence>
<evidence type="ECO:0000313" key="2">
    <source>
        <dbReference type="EMBL" id="PRP93125.1"/>
    </source>
</evidence>
<proteinExistence type="predicted"/>
<protein>
    <submittedName>
        <fullName evidence="2">Uncharacterized protein</fullName>
    </submittedName>
</protein>
<feature type="compositionally biased region" description="Acidic residues" evidence="1">
    <location>
        <begin position="70"/>
        <end position="99"/>
    </location>
</feature>